<feature type="transmembrane region" description="Helical" evidence="8">
    <location>
        <begin position="307"/>
        <end position="328"/>
    </location>
</feature>
<evidence type="ECO:0000256" key="5">
    <source>
        <dbReference type="ARBA" id="ARBA00022989"/>
    </source>
</evidence>
<dbReference type="EMBL" id="JAJFZP010000011">
    <property type="protein sequence ID" value="MCC3270352.1"/>
    <property type="molecule type" value="Genomic_DNA"/>
</dbReference>
<dbReference type="InterPro" id="IPR020846">
    <property type="entry name" value="MFS_dom"/>
</dbReference>
<gene>
    <name evidence="10" type="ORF">LJ751_13485</name>
</gene>
<dbReference type="InterPro" id="IPR036259">
    <property type="entry name" value="MFS_trans_sf"/>
</dbReference>
<evidence type="ECO:0000256" key="8">
    <source>
        <dbReference type="SAM" id="Phobius"/>
    </source>
</evidence>
<keyword evidence="6 8" id="KW-0472">Membrane</keyword>
<evidence type="ECO:0000256" key="6">
    <source>
        <dbReference type="ARBA" id="ARBA00023136"/>
    </source>
</evidence>
<keyword evidence="5 8" id="KW-1133">Transmembrane helix</keyword>
<dbReference type="GO" id="GO:0005886">
    <property type="term" value="C:plasma membrane"/>
    <property type="evidence" value="ECO:0007669"/>
    <property type="project" value="UniProtKB-SubCell"/>
</dbReference>
<dbReference type="SUPFAM" id="SSF103473">
    <property type="entry name" value="MFS general substrate transporter"/>
    <property type="match status" value="1"/>
</dbReference>
<dbReference type="Pfam" id="PF05977">
    <property type="entry name" value="MFS_3"/>
    <property type="match status" value="1"/>
</dbReference>
<evidence type="ECO:0000256" key="3">
    <source>
        <dbReference type="ARBA" id="ARBA00022475"/>
    </source>
</evidence>
<organism evidence="10 11">
    <name type="scientific">Arthrobacter gengyunqii</name>
    <dbReference type="NCBI Taxonomy" id="2886940"/>
    <lineage>
        <taxon>Bacteria</taxon>
        <taxon>Bacillati</taxon>
        <taxon>Actinomycetota</taxon>
        <taxon>Actinomycetes</taxon>
        <taxon>Micrococcales</taxon>
        <taxon>Micrococcaceae</taxon>
        <taxon>Arthrobacter</taxon>
    </lineage>
</organism>
<evidence type="ECO:0000256" key="1">
    <source>
        <dbReference type="ARBA" id="ARBA00004651"/>
    </source>
</evidence>
<feature type="transmembrane region" description="Helical" evidence="8">
    <location>
        <begin position="280"/>
        <end position="301"/>
    </location>
</feature>
<dbReference type="PROSITE" id="PS50850">
    <property type="entry name" value="MFS"/>
    <property type="match status" value="1"/>
</dbReference>
<dbReference type="Gene3D" id="1.20.1250.20">
    <property type="entry name" value="MFS general substrate transporter like domains"/>
    <property type="match status" value="1"/>
</dbReference>
<feature type="transmembrane region" description="Helical" evidence="8">
    <location>
        <begin position="221"/>
        <end position="243"/>
    </location>
</feature>
<accession>A0A9X1M4C0</accession>
<feature type="transmembrane region" description="Helical" evidence="8">
    <location>
        <begin position="255"/>
        <end position="273"/>
    </location>
</feature>
<feature type="domain" description="Major facilitator superfamily (MFS) profile" evidence="9">
    <location>
        <begin position="1"/>
        <end position="396"/>
    </location>
</feature>
<reference evidence="10" key="1">
    <citation type="submission" date="2021-10" db="EMBL/GenBank/DDBJ databases">
        <title>Novel species in genus Arthrobacter.</title>
        <authorList>
            <person name="Liu Y."/>
        </authorList>
    </citation>
    <scope>NUCLEOTIDE SEQUENCE</scope>
    <source>
        <strain evidence="10">Zg-Y809</strain>
    </source>
</reference>
<dbReference type="PANTHER" id="PTHR23513">
    <property type="entry name" value="INTEGRAL MEMBRANE EFFLUX PROTEIN-RELATED"/>
    <property type="match status" value="1"/>
</dbReference>
<evidence type="ECO:0000256" key="2">
    <source>
        <dbReference type="ARBA" id="ARBA00022448"/>
    </source>
</evidence>
<dbReference type="PANTHER" id="PTHR23513:SF6">
    <property type="entry name" value="MAJOR FACILITATOR SUPERFAMILY ASSOCIATED DOMAIN-CONTAINING PROTEIN"/>
    <property type="match status" value="1"/>
</dbReference>
<keyword evidence="4 8" id="KW-0812">Transmembrane</keyword>
<feature type="region of interest" description="Disordered" evidence="7">
    <location>
        <begin position="411"/>
        <end position="436"/>
    </location>
</feature>
<dbReference type="InterPro" id="IPR010290">
    <property type="entry name" value="TM_effector"/>
</dbReference>
<comment type="caution">
    <text evidence="10">The sequence shown here is derived from an EMBL/GenBank/DDBJ whole genome shotgun (WGS) entry which is preliminary data.</text>
</comment>
<feature type="transmembrane region" description="Helical" evidence="8">
    <location>
        <begin position="157"/>
        <end position="184"/>
    </location>
</feature>
<dbReference type="GO" id="GO:0022857">
    <property type="term" value="F:transmembrane transporter activity"/>
    <property type="evidence" value="ECO:0007669"/>
    <property type="project" value="InterPro"/>
</dbReference>
<comment type="subcellular location">
    <subcellularLocation>
        <location evidence="1">Cell membrane</location>
        <topology evidence="1">Multi-pass membrane protein</topology>
    </subcellularLocation>
</comment>
<evidence type="ECO:0000256" key="4">
    <source>
        <dbReference type="ARBA" id="ARBA00022692"/>
    </source>
</evidence>
<dbReference type="RefSeq" id="WP_227908595.1">
    <property type="nucleotide sequence ID" value="NZ_CP095461.1"/>
</dbReference>
<evidence type="ECO:0000313" key="10">
    <source>
        <dbReference type="EMBL" id="MCC3270352.1"/>
    </source>
</evidence>
<feature type="transmembrane region" description="Helical" evidence="8">
    <location>
        <begin position="349"/>
        <end position="368"/>
    </location>
</feature>
<feature type="transmembrane region" description="Helical" evidence="8">
    <location>
        <begin position="84"/>
        <end position="108"/>
    </location>
</feature>
<keyword evidence="2" id="KW-0813">Transport</keyword>
<feature type="transmembrane region" description="Helical" evidence="8">
    <location>
        <begin position="41"/>
        <end position="64"/>
    </location>
</feature>
<evidence type="ECO:0000313" key="11">
    <source>
        <dbReference type="Proteomes" id="UP001139264"/>
    </source>
</evidence>
<evidence type="ECO:0000256" key="7">
    <source>
        <dbReference type="SAM" id="MobiDB-lite"/>
    </source>
</evidence>
<sequence length="436" mass="44635">MSFGRAFSFLWGANTASNLADGLAFVSIPLLAASLTDDPRWVAGLATVYALVRLLAALPIGVWVDRADRRRILVAVNLLRGVAVAALALCVHFGVGGLLLLYLAFAIIGTLESAADNATVSLVPGIVGERNLDRANGRISASQIVADEFAGPPLGGFLFAFAAAAPIFAMAGLWAAAGFLALALPKRPAAPPATTPFERTGVWKEAAAGTRWLAWHRTVGGLALIGALASVGYMLPFSVLVLFAQQQLGVNTAGYGMILATSALGGLAGSFAAPRMRGRFGYRWTIAASLLLGAGSLTALAATHSGVVAALLLAVYIFHAVVWGICATSLRQRLVPDELRGRVNASSRVLGLLGLALGSALGGVLAAGNIALPALAGGLVFLACSLVAAYLFRDLGRTGFPTKSEELVPGARVPVNPRPGAGCGNVPAEQTPGASP</sequence>
<keyword evidence="3" id="KW-1003">Cell membrane</keyword>
<proteinExistence type="predicted"/>
<dbReference type="AlphaFoldDB" id="A0A9X1M4C0"/>
<dbReference type="CDD" id="cd06173">
    <property type="entry name" value="MFS_MefA_like"/>
    <property type="match status" value="1"/>
</dbReference>
<name>A0A9X1M4C0_9MICC</name>
<evidence type="ECO:0000259" key="9">
    <source>
        <dbReference type="PROSITE" id="PS50850"/>
    </source>
</evidence>
<feature type="transmembrane region" description="Helical" evidence="8">
    <location>
        <begin position="374"/>
        <end position="392"/>
    </location>
</feature>
<dbReference type="Proteomes" id="UP001139264">
    <property type="component" value="Unassembled WGS sequence"/>
</dbReference>
<protein>
    <submittedName>
        <fullName evidence="10">MFS transporter</fullName>
    </submittedName>
</protein>